<keyword evidence="1" id="KW-0812">Transmembrane</keyword>
<keyword evidence="1" id="KW-0472">Membrane</keyword>
<evidence type="ECO:0000256" key="1">
    <source>
        <dbReference type="SAM" id="Phobius"/>
    </source>
</evidence>
<dbReference type="EMBL" id="DXBY01000320">
    <property type="protein sequence ID" value="HIZ37778.1"/>
    <property type="molecule type" value="Genomic_DNA"/>
</dbReference>
<sequence>MDTAAMFLMMMAGPMISTIVVAANAKKINAQWRERRARRAAQAAG</sequence>
<dbReference type="Proteomes" id="UP000824037">
    <property type="component" value="Unassembled WGS sequence"/>
</dbReference>
<organism evidence="2 3">
    <name type="scientific">Candidatus Ruania gallistercoris</name>
    <dbReference type="NCBI Taxonomy" id="2838746"/>
    <lineage>
        <taxon>Bacteria</taxon>
        <taxon>Bacillati</taxon>
        <taxon>Actinomycetota</taxon>
        <taxon>Actinomycetes</taxon>
        <taxon>Micrococcales</taxon>
        <taxon>Ruaniaceae</taxon>
        <taxon>Ruania</taxon>
    </lineage>
</organism>
<accession>A0A9D2J5Y0</accession>
<evidence type="ECO:0000313" key="3">
    <source>
        <dbReference type="Proteomes" id="UP000824037"/>
    </source>
</evidence>
<gene>
    <name evidence="2" type="ORF">H9815_18535</name>
</gene>
<evidence type="ECO:0000313" key="2">
    <source>
        <dbReference type="EMBL" id="HIZ37778.1"/>
    </source>
</evidence>
<dbReference type="AlphaFoldDB" id="A0A9D2J5Y0"/>
<proteinExistence type="predicted"/>
<keyword evidence="1" id="KW-1133">Transmembrane helix</keyword>
<reference evidence="2" key="1">
    <citation type="journal article" date="2021" name="PeerJ">
        <title>Extensive microbial diversity within the chicken gut microbiome revealed by metagenomics and culture.</title>
        <authorList>
            <person name="Gilroy R."/>
            <person name="Ravi A."/>
            <person name="Getino M."/>
            <person name="Pursley I."/>
            <person name="Horton D.L."/>
            <person name="Alikhan N.F."/>
            <person name="Baker D."/>
            <person name="Gharbi K."/>
            <person name="Hall N."/>
            <person name="Watson M."/>
            <person name="Adriaenssens E.M."/>
            <person name="Foster-Nyarko E."/>
            <person name="Jarju S."/>
            <person name="Secka A."/>
            <person name="Antonio M."/>
            <person name="Oren A."/>
            <person name="Chaudhuri R.R."/>
            <person name="La Ragione R."/>
            <person name="Hildebrand F."/>
            <person name="Pallen M.J."/>
        </authorList>
    </citation>
    <scope>NUCLEOTIDE SEQUENCE</scope>
    <source>
        <strain evidence="2">ChiGjej4B4-7305</strain>
    </source>
</reference>
<reference evidence="2" key="2">
    <citation type="submission" date="2021-04" db="EMBL/GenBank/DDBJ databases">
        <authorList>
            <person name="Gilroy R."/>
        </authorList>
    </citation>
    <scope>NUCLEOTIDE SEQUENCE</scope>
    <source>
        <strain evidence="2">ChiGjej4B4-7305</strain>
    </source>
</reference>
<feature type="transmembrane region" description="Helical" evidence="1">
    <location>
        <begin position="6"/>
        <end position="25"/>
    </location>
</feature>
<comment type="caution">
    <text evidence="2">The sequence shown here is derived from an EMBL/GenBank/DDBJ whole genome shotgun (WGS) entry which is preliminary data.</text>
</comment>
<name>A0A9D2J5Y0_9MICO</name>
<protein>
    <submittedName>
        <fullName evidence="2">Uncharacterized protein</fullName>
    </submittedName>
</protein>